<dbReference type="SUPFAM" id="SSF52402">
    <property type="entry name" value="Adenine nucleotide alpha hydrolases-like"/>
    <property type="match status" value="1"/>
</dbReference>
<reference evidence="3 4" key="1">
    <citation type="submission" date="2013-11" db="EMBL/GenBank/DDBJ databases">
        <title>Metagenomic analysis of a methanogenic consortium involved in long chain n-alkane degradation.</title>
        <authorList>
            <person name="Davidova I.A."/>
            <person name="Callaghan A.V."/>
            <person name="Wawrik B."/>
            <person name="Pruitt S."/>
            <person name="Marks C."/>
            <person name="Duncan K.E."/>
            <person name="Suflita J.M."/>
        </authorList>
    </citation>
    <scope>NUCLEOTIDE SEQUENCE [LARGE SCALE GENOMIC DNA]</scope>
    <source>
        <strain evidence="3 4">SPR</strain>
    </source>
</reference>
<evidence type="ECO:0000259" key="2">
    <source>
        <dbReference type="Pfam" id="PF00582"/>
    </source>
</evidence>
<name>A0A0D2HRR0_9BACT</name>
<evidence type="ECO:0000313" key="4">
    <source>
        <dbReference type="Proteomes" id="UP000032233"/>
    </source>
</evidence>
<dbReference type="PRINTS" id="PR01438">
    <property type="entry name" value="UNVRSLSTRESS"/>
</dbReference>
<dbReference type="PANTHER" id="PTHR46268">
    <property type="entry name" value="STRESS RESPONSE PROTEIN NHAX"/>
    <property type="match status" value="1"/>
</dbReference>
<accession>A0A0D2HRR0</accession>
<dbReference type="PANTHER" id="PTHR46268:SF6">
    <property type="entry name" value="UNIVERSAL STRESS PROTEIN UP12"/>
    <property type="match status" value="1"/>
</dbReference>
<dbReference type="RefSeq" id="WP_044349569.1">
    <property type="nucleotide sequence ID" value="NZ_AZAC01000017.1"/>
</dbReference>
<comment type="caution">
    <text evidence="3">The sequence shown here is derived from an EMBL/GenBank/DDBJ whole genome shotgun (WGS) entry which is preliminary data.</text>
</comment>
<organism evidence="3 4">
    <name type="scientific">Dethiosulfatarculus sandiegensis</name>
    <dbReference type="NCBI Taxonomy" id="1429043"/>
    <lineage>
        <taxon>Bacteria</taxon>
        <taxon>Pseudomonadati</taxon>
        <taxon>Thermodesulfobacteriota</taxon>
        <taxon>Desulfarculia</taxon>
        <taxon>Desulfarculales</taxon>
        <taxon>Desulfarculaceae</taxon>
        <taxon>Dethiosulfatarculus</taxon>
    </lineage>
</organism>
<proteinExistence type="inferred from homology"/>
<protein>
    <recommendedName>
        <fullName evidence="2">UspA domain-containing protein</fullName>
    </recommendedName>
</protein>
<dbReference type="InterPro" id="IPR014729">
    <property type="entry name" value="Rossmann-like_a/b/a_fold"/>
</dbReference>
<dbReference type="Pfam" id="PF00582">
    <property type="entry name" value="Usp"/>
    <property type="match status" value="1"/>
</dbReference>
<evidence type="ECO:0000313" key="3">
    <source>
        <dbReference type="EMBL" id="KIX13263.1"/>
    </source>
</evidence>
<dbReference type="OrthoDB" id="5431433at2"/>
<dbReference type="EMBL" id="AZAC01000017">
    <property type="protein sequence ID" value="KIX13263.1"/>
    <property type="molecule type" value="Genomic_DNA"/>
</dbReference>
<comment type="similarity">
    <text evidence="1">Belongs to the universal stress protein A family.</text>
</comment>
<feature type="domain" description="UspA" evidence="2">
    <location>
        <begin position="10"/>
        <end position="152"/>
    </location>
</feature>
<dbReference type="STRING" id="1429043.X474_14785"/>
<dbReference type="AlphaFoldDB" id="A0A0D2HRR0"/>
<sequence length="163" mass="18097">MEECKVSLSRIMVALDLSAYSESAFLHALTLAQSLGTELILLNIINSRGLEYMDSLEAQGYGIGRDKYIQELTANRKEELEKEYLSRVGQVSARLVFRVGLPYEQILKAVDKEQVDLLVMGTKGRTNIAGALFGTTAEKVFRRANCTVVSVRGPEHCRLPEAT</sequence>
<gene>
    <name evidence="3" type="ORF">X474_14785</name>
</gene>
<dbReference type="Gene3D" id="3.40.50.620">
    <property type="entry name" value="HUPs"/>
    <property type="match status" value="1"/>
</dbReference>
<evidence type="ECO:0000256" key="1">
    <source>
        <dbReference type="ARBA" id="ARBA00008791"/>
    </source>
</evidence>
<dbReference type="FunCoup" id="A0A0D2HRR0">
    <property type="interactions" value="129"/>
</dbReference>
<keyword evidence="4" id="KW-1185">Reference proteome</keyword>
<dbReference type="InterPro" id="IPR006016">
    <property type="entry name" value="UspA"/>
</dbReference>
<dbReference type="CDD" id="cd00293">
    <property type="entry name" value="USP-like"/>
    <property type="match status" value="1"/>
</dbReference>
<dbReference type="Proteomes" id="UP000032233">
    <property type="component" value="Unassembled WGS sequence"/>
</dbReference>
<dbReference type="InterPro" id="IPR006015">
    <property type="entry name" value="Universal_stress_UspA"/>
</dbReference>
<dbReference type="InParanoid" id="A0A0D2HRR0"/>